<dbReference type="AlphaFoldDB" id="F0WUP4"/>
<gene>
    <name evidence="2" type="primary">AlNc14C277G10052</name>
    <name evidence="3" type="synonym">AlNc14C320G10573</name>
    <name evidence="2" type="ORF">ALNC14_112700</name>
    <name evidence="3" type="ORF">ALNC14_119040</name>
</gene>
<sequence>MDNAPSHKTDGLKLSNIKIDKLAPNTTAFYQPLDAGIIHAVKTRFRQVRYNYVVNVMVSSTADSYKVDILTGMQWATAAWRDMSEEAILNCWKHFRVHPAPGLHEVEAQDLEYTFHIESDRDANSLCLMLDAVHLCNPTALSFLLM</sequence>
<reference evidence="2" key="2">
    <citation type="submission" date="2011-02" db="EMBL/GenBank/DDBJ databases">
        <authorList>
            <person name="MacLean D."/>
        </authorList>
    </citation>
    <scope>NUCLEOTIDE SEQUENCE</scope>
</reference>
<accession>F0WUP4</accession>
<dbReference type="EMBL" id="FR824322">
    <property type="protein sequence ID" value="CCA25126.1"/>
    <property type="molecule type" value="Genomic_DNA"/>
</dbReference>
<dbReference type="EMBL" id="FR824365">
    <property type="protein sequence ID" value="CCA25760.1"/>
    <property type="molecule type" value="Genomic_DNA"/>
</dbReference>
<name>F0WUP4_9STRA</name>
<evidence type="ECO:0000313" key="3">
    <source>
        <dbReference type="EMBL" id="CCA25760.1"/>
    </source>
</evidence>
<evidence type="ECO:0000259" key="1">
    <source>
        <dbReference type="Pfam" id="PF03184"/>
    </source>
</evidence>
<proteinExistence type="predicted"/>
<protein>
    <submittedName>
        <fullName evidence="2">AlNc14C277G10052 protein</fullName>
    </submittedName>
    <submittedName>
        <fullName evidence="3">AlNc14C320G10573 protein</fullName>
    </submittedName>
</protein>
<dbReference type="Pfam" id="PF03184">
    <property type="entry name" value="DDE_1"/>
    <property type="match status" value="1"/>
</dbReference>
<reference evidence="2" key="1">
    <citation type="journal article" date="2011" name="PLoS Biol.">
        <title>Gene gain and loss during evolution of obligate parasitism in the white rust pathogen of Arabidopsis thaliana.</title>
        <authorList>
            <person name="Kemen E."/>
            <person name="Gardiner A."/>
            <person name="Schultz-Larsen T."/>
            <person name="Kemen A.C."/>
            <person name="Balmuth A.L."/>
            <person name="Robert-Seilaniantz A."/>
            <person name="Bailey K."/>
            <person name="Holub E."/>
            <person name="Studholme D.J."/>
            <person name="Maclean D."/>
            <person name="Jones J.D."/>
        </authorList>
    </citation>
    <scope>NUCLEOTIDE SEQUENCE</scope>
</reference>
<dbReference type="HOGENOM" id="CLU_1780867_0_0_1"/>
<dbReference type="InterPro" id="IPR004875">
    <property type="entry name" value="DDE_SF_endonuclease_dom"/>
</dbReference>
<evidence type="ECO:0000313" key="2">
    <source>
        <dbReference type="EMBL" id="CCA25126.1"/>
    </source>
</evidence>
<feature type="domain" description="DDE-1" evidence="1">
    <location>
        <begin position="1"/>
        <end position="92"/>
    </location>
</feature>
<organism evidence="2">
    <name type="scientific">Albugo laibachii Nc14</name>
    <dbReference type="NCBI Taxonomy" id="890382"/>
    <lineage>
        <taxon>Eukaryota</taxon>
        <taxon>Sar</taxon>
        <taxon>Stramenopiles</taxon>
        <taxon>Oomycota</taxon>
        <taxon>Peronosporomycetes</taxon>
        <taxon>Albuginales</taxon>
        <taxon>Albuginaceae</taxon>
        <taxon>Albugo</taxon>
    </lineage>
</organism>
<dbReference type="GO" id="GO:0003676">
    <property type="term" value="F:nucleic acid binding"/>
    <property type="evidence" value="ECO:0007669"/>
    <property type="project" value="InterPro"/>
</dbReference>